<proteinExistence type="predicted"/>
<evidence type="ECO:0000313" key="3">
    <source>
        <dbReference type="Proteomes" id="UP000054279"/>
    </source>
</evidence>
<feature type="region of interest" description="Disordered" evidence="1">
    <location>
        <begin position="1"/>
        <end position="43"/>
    </location>
</feature>
<feature type="compositionally biased region" description="Basic and acidic residues" evidence="1">
    <location>
        <begin position="1"/>
        <end position="12"/>
    </location>
</feature>
<keyword evidence="3" id="KW-1185">Reference proteome</keyword>
<evidence type="ECO:0000313" key="2">
    <source>
        <dbReference type="EMBL" id="KIJ45805.1"/>
    </source>
</evidence>
<organism evidence="2 3">
    <name type="scientific">Sphaerobolus stellatus (strain SS14)</name>
    <dbReference type="NCBI Taxonomy" id="990650"/>
    <lineage>
        <taxon>Eukaryota</taxon>
        <taxon>Fungi</taxon>
        <taxon>Dikarya</taxon>
        <taxon>Basidiomycota</taxon>
        <taxon>Agaricomycotina</taxon>
        <taxon>Agaricomycetes</taxon>
        <taxon>Phallomycetidae</taxon>
        <taxon>Geastrales</taxon>
        <taxon>Sphaerobolaceae</taxon>
        <taxon>Sphaerobolus</taxon>
    </lineage>
</organism>
<dbReference type="AlphaFoldDB" id="A0A0C9W2F5"/>
<dbReference type="HOGENOM" id="CLU_080233_0_0_1"/>
<feature type="compositionally biased region" description="Acidic residues" evidence="1">
    <location>
        <begin position="329"/>
        <end position="345"/>
    </location>
</feature>
<accession>A0A0C9W2F5</accession>
<gene>
    <name evidence="2" type="ORF">M422DRAFT_250595</name>
</gene>
<name>A0A0C9W2F5_SPHS4</name>
<evidence type="ECO:0000256" key="1">
    <source>
        <dbReference type="SAM" id="MobiDB-lite"/>
    </source>
</evidence>
<sequence>MSTTSTHERETSDNDESASPKKKQKIASDVDPGSAPTKRKPFNSVLIKDDPSVDFTVQIRSIFVHIPSALPPATPVTLKRANQCDKNLETFDLATTIPVRETTIRCLNLALSDGTTKGKIKIYNLATIPARYLESGGRTSTYLRVKDDTRGLPSRFFSVIEITNSSITKLGDRIRNCQINGRMPKIWSEHAISNITNGLRIDPKVYIATYYGGINFSTRTYNNNSTPGTDDFTVRRAIPFNAYDGRETLFSLSKLSSLPMLDGELCEGDIALVTFTVGFYPWEETETELKFPETLKSPRKIRREGYTTALSFNIQNVVLLYREEPTITADDEEENDDTLSDEPLF</sequence>
<protein>
    <submittedName>
        <fullName evidence="2">Uncharacterized protein</fullName>
    </submittedName>
</protein>
<dbReference type="EMBL" id="KN837110">
    <property type="protein sequence ID" value="KIJ45805.1"/>
    <property type="molecule type" value="Genomic_DNA"/>
</dbReference>
<reference evidence="2 3" key="1">
    <citation type="submission" date="2014-06" db="EMBL/GenBank/DDBJ databases">
        <title>Evolutionary Origins and Diversification of the Mycorrhizal Mutualists.</title>
        <authorList>
            <consortium name="DOE Joint Genome Institute"/>
            <consortium name="Mycorrhizal Genomics Consortium"/>
            <person name="Kohler A."/>
            <person name="Kuo A."/>
            <person name="Nagy L.G."/>
            <person name="Floudas D."/>
            <person name="Copeland A."/>
            <person name="Barry K.W."/>
            <person name="Cichocki N."/>
            <person name="Veneault-Fourrey C."/>
            <person name="LaButti K."/>
            <person name="Lindquist E.A."/>
            <person name="Lipzen A."/>
            <person name="Lundell T."/>
            <person name="Morin E."/>
            <person name="Murat C."/>
            <person name="Riley R."/>
            <person name="Ohm R."/>
            <person name="Sun H."/>
            <person name="Tunlid A."/>
            <person name="Henrissat B."/>
            <person name="Grigoriev I.V."/>
            <person name="Hibbett D.S."/>
            <person name="Martin F."/>
        </authorList>
    </citation>
    <scope>NUCLEOTIDE SEQUENCE [LARGE SCALE GENOMIC DNA]</scope>
    <source>
        <strain evidence="2 3">SS14</strain>
    </source>
</reference>
<dbReference type="Proteomes" id="UP000054279">
    <property type="component" value="Unassembled WGS sequence"/>
</dbReference>
<feature type="region of interest" description="Disordered" evidence="1">
    <location>
        <begin position="326"/>
        <end position="345"/>
    </location>
</feature>